<dbReference type="EMBL" id="CP023154">
    <property type="protein sequence ID" value="QEK79220.1"/>
    <property type="molecule type" value="Genomic_DNA"/>
</dbReference>
<dbReference type="InterPro" id="IPR001915">
    <property type="entry name" value="Peptidase_M48"/>
</dbReference>
<keyword evidence="9 11" id="KW-0472">Membrane</keyword>
<evidence type="ECO:0000256" key="1">
    <source>
        <dbReference type="ARBA" id="ARBA00022475"/>
    </source>
</evidence>
<evidence type="ECO:0000259" key="12">
    <source>
        <dbReference type="Pfam" id="PF01435"/>
    </source>
</evidence>
<dbReference type="GO" id="GO:0004222">
    <property type="term" value="F:metalloendopeptidase activity"/>
    <property type="evidence" value="ECO:0007669"/>
    <property type="project" value="InterPro"/>
</dbReference>
<keyword evidence="8 10" id="KW-0482">Metalloprotease</keyword>
<evidence type="ECO:0000256" key="5">
    <source>
        <dbReference type="ARBA" id="ARBA00022801"/>
    </source>
</evidence>
<dbReference type="RefSeq" id="WP_011012743.1">
    <property type="nucleotide sequence ID" value="NC_003413.1"/>
</dbReference>
<dbReference type="Gene3D" id="3.30.2010.10">
    <property type="entry name" value="Metalloproteases ('zincins'), catalytic domain"/>
    <property type="match status" value="1"/>
</dbReference>
<evidence type="ECO:0000256" key="6">
    <source>
        <dbReference type="ARBA" id="ARBA00022833"/>
    </source>
</evidence>
<evidence type="ECO:0000313" key="13">
    <source>
        <dbReference type="EMBL" id="QEK79220.1"/>
    </source>
</evidence>
<keyword evidence="6 10" id="KW-0862">Zinc</keyword>
<keyword evidence="4" id="KW-0479">Metal-binding</keyword>
<accession>A0A5C0XWQ2</accession>
<dbReference type="GO" id="GO:0046872">
    <property type="term" value="F:metal ion binding"/>
    <property type="evidence" value="ECO:0007669"/>
    <property type="project" value="UniProtKB-KW"/>
</dbReference>
<name>A0A5C0XWQ2_PYRFU</name>
<feature type="transmembrane region" description="Helical" evidence="11">
    <location>
        <begin position="159"/>
        <end position="177"/>
    </location>
</feature>
<evidence type="ECO:0000256" key="3">
    <source>
        <dbReference type="ARBA" id="ARBA00022692"/>
    </source>
</evidence>
<dbReference type="AlphaFoldDB" id="A0A5C0XWQ2"/>
<keyword evidence="7 11" id="KW-1133">Transmembrane helix</keyword>
<evidence type="ECO:0000256" key="2">
    <source>
        <dbReference type="ARBA" id="ARBA00022670"/>
    </source>
</evidence>
<sequence length="263" mass="30332">MLLLWAIFLLHIVINLVTFGVLRGLFITMLSLLLAFLMYKISLKINLPVKRYSKIQWEDIPWLYDGIARMANRAKIPMPNIYIEDNPLPAAYSFENSIVISAGLLDILNEDEVLAVAAHEIGHLKNGDTVIFPLAKYYKYIMGGTTILTMALIESKHIKFLAGLVYLAYVLLLNKFFRSREFKADHVALRIAEVPYALKTALEELKYYEETISGRLPLPTIRPSVERKEEQRQYWAFVSTHPSYDERIAKIMAIVEMYRSLEI</sequence>
<dbReference type="PANTHER" id="PTHR43221">
    <property type="entry name" value="PROTEASE HTPX"/>
    <property type="match status" value="1"/>
</dbReference>
<dbReference type="GeneID" id="13300910"/>
<gene>
    <name evidence="13" type="ORF">PFDSM3638_08060</name>
</gene>
<keyword evidence="5 10" id="KW-0378">Hydrolase</keyword>
<reference evidence="13 14" key="1">
    <citation type="submission" date="2017-08" db="EMBL/GenBank/DDBJ databases">
        <title>Resequencing and Reannotation of the genome of Pyrococcus furiosus type strain DSM3638.</title>
        <authorList>
            <person name="Reichelt R.M."/>
            <person name="Bunk B."/>
        </authorList>
    </citation>
    <scope>NUCLEOTIDE SEQUENCE [LARGE SCALE GENOMIC DNA]</scope>
    <source>
        <strain evidence="13 14">DSM 3638</strain>
    </source>
</reference>
<dbReference type="GeneID" id="41713421"/>
<proteinExistence type="inferred from homology"/>
<dbReference type="Pfam" id="PF01435">
    <property type="entry name" value="Peptidase_M48"/>
    <property type="match status" value="1"/>
</dbReference>
<evidence type="ECO:0000256" key="11">
    <source>
        <dbReference type="SAM" id="Phobius"/>
    </source>
</evidence>
<evidence type="ECO:0000256" key="4">
    <source>
        <dbReference type="ARBA" id="ARBA00022723"/>
    </source>
</evidence>
<dbReference type="OrthoDB" id="28389at2157"/>
<keyword evidence="2 10" id="KW-0645">Protease</keyword>
<dbReference type="InterPro" id="IPR050083">
    <property type="entry name" value="HtpX_protease"/>
</dbReference>
<evidence type="ECO:0000256" key="9">
    <source>
        <dbReference type="ARBA" id="ARBA00023136"/>
    </source>
</evidence>
<dbReference type="PANTHER" id="PTHR43221:SF2">
    <property type="entry name" value="PROTEASE HTPX HOMOLOG"/>
    <property type="match status" value="1"/>
</dbReference>
<evidence type="ECO:0000256" key="7">
    <source>
        <dbReference type="ARBA" id="ARBA00022989"/>
    </source>
</evidence>
<protein>
    <submittedName>
        <fullName evidence="13">Zinc metallopeptidase</fullName>
    </submittedName>
</protein>
<feature type="domain" description="Peptidase M48" evidence="12">
    <location>
        <begin position="62"/>
        <end position="253"/>
    </location>
</feature>
<comment type="cofactor">
    <cofactor evidence="10">
        <name>Zn(2+)</name>
        <dbReference type="ChEBI" id="CHEBI:29105"/>
    </cofactor>
    <text evidence="10">Binds 1 zinc ion per subunit.</text>
</comment>
<feature type="transmembrane region" description="Helical" evidence="11">
    <location>
        <begin position="137"/>
        <end position="153"/>
    </location>
</feature>
<evidence type="ECO:0000313" key="14">
    <source>
        <dbReference type="Proteomes" id="UP000324354"/>
    </source>
</evidence>
<comment type="similarity">
    <text evidence="10">Belongs to the peptidase M48 family.</text>
</comment>
<feature type="transmembrane region" description="Helical" evidence="11">
    <location>
        <begin position="25"/>
        <end position="43"/>
    </location>
</feature>
<dbReference type="Proteomes" id="UP000324354">
    <property type="component" value="Chromosome"/>
</dbReference>
<evidence type="ECO:0000256" key="10">
    <source>
        <dbReference type="RuleBase" id="RU003983"/>
    </source>
</evidence>
<organism evidence="13 14">
    <name type="scientific">Pyrococcus furiosus (strain ATCC 43587 / DSM 3638 / JCM 8422 / Vc1)</name>
    <dbReference type="NCBI Taxonomy" id="186497"/>
    <lineage>
        <taxon>Archaea</taxon>
        <taxon>Methanobacteriati</taxon>
        <taxon>Methanobacteriota</taxon>
        <taxon>Thermococci</taxon>
        <taxon>Thermococcales</taxon>
        <taxon>Thermococcaceae</taxon>
        <taxon>Pyrococcus</taxon>
    </lineage>
</organism>
<dbReference type="GO" id="GO:0006508">
    <property type="term" value="P:proteolysis"/>
    <property type="evidence" value="ECO:0007669"/>
    <property type="project" value="UniProtKB-KW"/>
</dbReference>
<evidence type="ECO:0000256" key="8">
    <source>
        <dbReference type="ARBA" id="ARBA00023049"/>
    </source>
</evidence>
<keyword evidence="1" id="KW-1003">Cell membrane</keyword>
<keyword evidence="3 11" id="KW-0812">Transmembrane</keyword>